<dbReference type="SUPFAM" id="SSF55874">
    <property type="entry name" value="ATPase domain of HSP90 chaperone/DNA topoisomerase II/histidine kinase"/>
    <property type="match status" value="1"/>
</dbReference>
<evidence type="ECO:0000313" key="4">
    <source>
        <dbReference type="EMBL" id="SEU26445.1"/>
    </source>
</evidence>
<dbReference type="InterPro" id="IPR003594">
    <property type="entry name" value="HATPase_dom"/>
</dbReference>
<keyword evidence="5" id="KW-1185">Reference proteome</keyword>
<dbReference type="PANTHER" id="PTHR35526:SF3">
    <property type="entry name" value="ANTI-SIGMA-F FACTOR RSBW"/>
    <property type="match status" value="1"/>
</dbReference>
<dbReference type="InterPro" id="IPR036890">
    <property type="entry name" value="HATPase_C_sf"/>
</dbReference>
<dbReference type="GO" id="GO:0004674">
    <property type="term" value="F:protein serine/threonine kinase activity"/>
    <property type="evidence" value="ECO:0007669"/>
    <property type="project" value="UniProtKB-KW"/>
</dbReference>
<organism evidence="4 5">
    <name type="scientific">Nonomuraea wenchangensis</name>
    <dbReference type="NCBI Taxonomy" id="568860"/>
    <lineage>
        <taxon>Bacteria</taxon>
        <taxon>Bacillati</taxon>
        <taxon>Actinomycetota</taxon>
        <taxon>Actinomycetes</taxon>
        <taxon>Streptosporangiales</taxon>
        <taxon>Streptosporangiaceae</taxon>
        <taxon>Nonomuraea</taxon>
    </lineage>
</organism>
<name>A0A1I0KMT6_9ACTN</name>
<accession>A0A1I0KMT6</accession>
<dbReference type="Gene3D" id="3.30.565.10">
    <property type="entry name" value="Histidine kinase-like ATPase, C-terminal domain"/>
    <property type="match status" value="1"/>
</dbReference>
<feature type="region of interest" description="Disordered" evidence="2">
    <location>
        <begin position="86"/>
        <end position="106"/>
    </location>
</feature>
<keyword evidence="4" id="KW-0808">Transferase</keyword>
<dbReference type="STRING" id="568860.SAMN05421811_108422"/>
<dbReference type="Proteomes" id="UP000199361">
    <property type="component" value="Unassembled WGS sequence"/>
</dbReference>
<keyword evidence="4" id="KW-0418">Kinase</keyword>
<feature type="domain" description="Histidine kinase/HSP90-like ATPase" evidence="3">
    <location>
        <begin position="26"/>
        <end position="132"/>
    </location>
</feature>
<protein>
    <submittedName>
        <fullName evidence="4">Anti-sigma regulatory factor (Ser/Thr protein kinase)</fullName>
    </submittedName>
</protein>
<sequence length="135" mass="15086">MNEQGHSETQPSGPQDLLAREFDRHTLVRLRHEVERACRGWGLTGLTLYRFVVAVNEITTNAVRHGGGHGRLSLWQQGPRLFCRVDDQGPGGAAEPRLPPPDHPRGRGLWLARNNVERFTLRSDAQGTSIVMETS</sequence>
<evidence type="ECO:0000313" key="5">
    <source>
        <dbReference type="Proteomes" id="UP000199361"/>
    </source>
</evidence>
<gene>
    <name evidence="4" type="ORF">SAMN05421811_108422</name>
</gene>
<reference evidence="4 5" key="1">
    <citation type="submission" date="2016-10" db="EMBL/GenBank/DDBJ databases">
        <authorList>
            <person name="de Groot N.N."/>
        </authorList>
    </citation>
    <scope>NUCLEOTIDE SEQUENCE [LARGE SCALE GENOMIC DNA]</scope>
    <source>
        <strain evidence="4 5">CGMCC 4.5598</strain>
    </source>
</reference>
<proteinExistence type="predicted"/>
<evidence type="ECO:0000256" key="2">
    <source>
        <dbReference type="SAM" id="MobiDB-lite"/>
    </source>
</evidence>
<evidence type="ECO:0000259" key="3">
    <source>
        <dbReference type="Pfam" id="PF13581"/>
    </source>
</evidence>
<dbReference type="RefSeq" id="WP_091086265.1">
    <property type="nucleotide sequence ID" value="NZ_FOHX01000008.1"/>
</dbReference>
<dbReference type="OrthoDB" id="3748385at2"/>
<dbReference type="CDD" id="cd16936">
    <property type="entry name" value="HATPase_RsbW-like"/>
    <property type="match status" value="1"/>
</dbReference>
<keyword evidence="1" id="KW-0723">Serine/threonine-protein kinase</keyword>
<dbReference type="AlphaFoldDB" id="A0A1I0KMT6"/>
<dbReference type="PANTHER" id="PTHR35526">
    <property type="entry name" value="ANTI-SIGMA-F FACTOR RSBW-RELATED"/>
    <property type="match status" value="1"/>
</dbReference>
<dbReference type="EMBL" id="FOHX01000008">
    <property type="protein sequence ID" value="SEU26445.1"/>
    <property type="molecule type" value="Genomic_DNA"/>
</dbReference>
<dbReference type="Pfam" id="PF13581">
    <property type="entry name" value="HATPase_c_2"/>
    <property type="match status" value="1"/>
</dbReference>
<dbReference type="InterPro" id="IPR050267">
    <property type="entry name" value="Anti-sigma-factor_SerPK"/>
</dbReference>
<evidence type="ECO:0000256" key="1">
    <source>
        <dbReference type="ARBA" id="ARBA00022527"/>
    </source>
</evidence>